<dbReference type="Pfam" id="PF14389">
    <property type="entry name" value="Lzipper-MIP1"/>
    <property type="match status" value="1"/>
</dbReference>
<reference evidence="5" key="1">
    <citation type="submission" date="2025-08" db="UniProtKB">
        <authorList>
            <consortium name="RefSeq"/>
        </authorList>
    </citation>
    <scope>IDENTIFICATION</scope>
</reference>
<accession>A0AB40C5N2</accession>
<dbReference type="AlphaFoldDB" id="A0AB40C5N2"/>
<evidence type="ECO:0000259" key="2">
    <source>
        <dbReference type="Pfam" id="PF04784"/>
    </source>
</evidence>
<protein>
    <submittedName>
        <fullName evidence="5">LOW QUALITY PROTEIN: uncharacterized protein LOC120272323</fullName>
    </submittedName>
</protein>
<dbReference type="PANTHER" id="PTHR46248:SF6">
    <property type="entry name" value="OS03G0859900 PROTEIN"/>
    <property type="match status" value="1"/>
</dbReference>
<dbReference type="Pfam" id="PF04784">
    <property type="entry name" value="DUF547"/>
    <property type="match status" value="1"/>
</dbReference>
<evidence type="ECO:0000256" key="1">
    <source>
        <dbReference type="SAM" id="Coils"/>
    </source>
</evidence>
<gene>
    <name evidence="5" type="primary">LOC120272323</name>
</gene>
<evidence type="ECO:0000259" key="3">
    <source>
        <dbReference type="Pfam" id="PF14389"/>
    </source>
</evidence>
<feature type="coiled-coil region" evidence="1">
    <location>
        <begin position="30"/>
        <end position="111"/>
    </location>
</feature>
<organism evidence="4 5">
    <name type="scientific">Dioscorea cayennensis subsp. rotundata</name>
    <name type="common">White Guinea yam</name>
    <name type="synonym">Dioscorea rotundata</name>
    <dbReference type="NCBI Taxonomy" id="55577"/>
    <lineage>
        <taxon>Eukaryota</taxon>
        <taxon>Viridiplantae</taxon>
        <taxon>Streptophyta</taxon>
        <taxon>Embryophyta</taxon>
        <taxon>Tracheophyta</taxon>
        <taxon>Spermatophyta</taxon>
        <taxon>Magnoliopsida</taxon>
        <taxon>Liliopsida</taxon>
        <taxon>Dioscoreales</taxon>
        <taxon>Dioscoreaceae</taxon>
        <taxon>Dioscorea</taxon>
    </lineage>
</organism>
<dbReference type="InterPro" id="IPR006869">
    <property type="entry name" value="DUF547"/>
</dbReference>
<dbReference type="InterPro" id="IPR025757">
    <property type="entry name" value="MIP1_Leuzipper"/>
</dbReference>
<feature type="domain" description="DUF547" evidence="2">
    <location>
        <begin position="363"/>
        <end position="491"/>
    </location>
</feature>
<evidence type="ECO:0000313" key="5">
    <source>
        <dbReference type="RefSeq" id="XP_039135070.1"/>
    </source>
</evidence>
<proteinExistence type="predicted"/>
<keyword evidence="4" id="KW-1185">Reference proteome</keyword>
<dbReference type="PANTHER" id="PTHR46248">
    <property type="entry name" value="EXPRESSED PROTEIN"/>
    <property type="match status" value="1"/>
</dbReference>
<name>A0AB40C5N2_DIOCR</name>
<dbReference type="Proteomes" id="UP001515500">
    <property type="component" value="Chromosome 2"/>
</dbReference>
<sequence length="572" mass="64753">MSLMAHANHGNTTIVPNMKKRFEVGGEKRRVQLEQEVSKLQKMLENEEKVHQVLERALLPCANGTMLQIPSFLPKKAKELLAELVMVEEEIARLEGEIGKIQQDISDEQELRTKYRRKNDDDDKFDMSARIMSQASDQHSASFNQSSRITSFHEKVTLETKPMFFINQAINGGYIMHGFNNKVKKEIAEKKENQRFRLKKSEIVVENQSSPKLLLPRQHITKDSADNLAKKSILNLQANKLSESIMKCLICVFLRLLRTTRTLEIEKSGNLSRSLPSSILSRSLRIEGGLNTKTSQTTQRELGQKDPYGVFEIEDSITRDIGPYKNLVQFTTSSLDSKGISTSLPLLKKLRGLLNNLEEVDLRFLNHQQKLAFWINMYNTCIMHGFLEHGLPSDPEKILALRNKAVLNIGGNKLNALAIEHLILRQPSNIKEAKDNKDENEDSIQSMYALEQSEPNIIFALCAGNKSSPAVRIYTAEGVISELEKAKLEYLQASIVVTSTRKLMIPKLLVLNMRELAKGLDSLVEWICIQLPTSGSLRKSIVECLRGHINGKISDAVCVIPCDMEFQYLLPK</sequence>
<keyword evidence="1" id="KW-0175">Coiled coil</keyword>
<dbReference type="GeneID" id="120272323"/>
<evidence type="ECO:0000313" key="4">
    <source>
        <dbReference type="Proteomes" id="UP001515500"/>
    </source>
</evidence>
<feature type="domain" description="Ternary complex factor MIP1 leucine-zipper" evidence="3">
    <location>
        <begin position="28"/>
        <end position="108"/>
    </location>
</feature>
<dbReference type="RefSeq" id="XP_039135070.1">
    <property type="nucleotide sequence ID" value="XM_039279136.1"/>
</dbReference>